<dbReference type="Pfam" id="PF06102">
    <property type="entry name" value="RRP36"/>
    <property type="match status" value="1"/>
</dbReference>
<accession>A0A9P6PRS7</accession>
<comment type="function">
    <text evidence="8 9">Component of the 90S pre-ribosome involved in the maturation of rRNAs. Required for early cleavages of the pre-RNAs in the 40S ribosomal subunit maturation pathway.</text>
</comment>
<proteinExistence type="inferred from homology"/>
<feature type="region of interest" description="Disordered" evidence="10">
    <location>
        <begin position="286"/>
        <end position="320"/>
    </location>
</feature>
<dbReference type="Proteomes" id="UP000807716">
    <property type="component" value="Unassembled WGS sequence"/>
</dbReference>
<protein>
    <recommendedName>
        <fullName evidence="9">rRNA biogenesis protein RRP36</fullName>
    </recommendedName>
</protein>
<feature type="region of interest" description="Disordered" evidence="10">
    <location>
        <begin position="135"/>
        <end position="229"/>
    </location>
</feature>
<dbReference type="OrthoDB" id="448446at2759"/>
<feature type="compositionally biased region" description="Basic residues" evidence="10">
    <location>
        <begin position="302"/>
        <end position="315"/>
    </location>
</feature>
<evidence type="ECO:0000256" key="3">
    <source>
        <dbReference type="ARBA" id="ARBA00022517"/>
    </source>
</evidence>
<evidence type="ECO:0000256" key="9">
    <source>
        <dbReference type="RuleBase" id="RU368027"/>
    </source>
</evidence>
<evidence type="ECO:0000256" key="4">
    <source>
        <dbReference type="ARBA" id="ARBA00022552"/>
    </source>
</evidence>
<dbReference type="GO" id="GO:0030686">
    <property type="term" value="C:90S preribosome"/>
    <property type="evidence" value="ECO:0007669"/>
    <property type="project" value="TreeGrafter"/>
</dbReference>
<comment type="subcellular location">
    <subcellularLocation>
        <location evidence="1 9">Nucleus</location>
        <location evidence="1 9">Nucleolus</location>
    </subcellularLocation>
</comment>
<comment type="subunit">
    <text evidence="9">Associates with 90S and pre-40S pre-ribosomal particles.</text>
</comment>
<evidence type="ECO:0000256" key="5">
    <source>
        <dbReference type="ARBA" id="ARBA00023054"/>
    </source>
</evidence>
<keyword evidence="12" id="KW-1185">Reference proteome</keyword>
<dbReference type="GO" id="GO:0000462">
    <property type="term" value="P:maturation of SSU-rRNA from tricistronic rRNA transcript (SSU-rRNA, 5.8S rRNA, LSU-rRNA)"/>
    <property type="evidence" value="ECO:0007669"/>
    <property type="project" value="TreeGrafter"/>
</dbReference>
<feature type="compositionally biased region" description="Acidic residues" evidence="10">
    <location>
        <begin position="160"/>
        <end position="174"/>
    </location>
</feature>
<evidence type="ECO:0000256" key="10">
    <source>
        <dbReference type="SAM" id="MobiDB-lite"/>
    </source>
</evidence>
<evidence type="ECO:0000256" key="1">
    <source>
        <dbReference type="ARBA" id="ARBA00004604"/>
    </source>
</evidence>
<evidence type="ECO:0000313" key="12">
    <source>
        <dbReference type="Proteomes" id="UP000807716"/>
    </source>
</evidence>
<dbReference type="EMBL" id="JAAAJB010000738">
    <property type="protein sequence ID" value="KAG0251596.1"/>
    <property type="molecule type" value="Genomic_DNA"/>
</dbReference>
<keyword evidence="4 9" id="KW-0698">rRNA processing</keyword>
<evidence type="ECO:0000313" key="11">
    <source>
        <dbReference type="EMBL" id="KAG0251596.1"/>
    </source>
</evidence>
<gene>
    <name evidence="11" type="primary">RRP36</name>
    <name evidence="11" type="ORF">DFQ27_008655</name>
</gene>
<comment type="caution">
    <text evidence="11">The sequence shown here is derived from an EMBL/GenBank/DDBJ whole genome shotgun (WGS) entry which is preliminary data.</text>
</comment>
<dbReference type="GO" id="GO:0005730">
    <property type="term" value="C:nucleolus"/>
    <property type="evidence" value="ECO:0007669"/>
    <property type="project" value="UniProtKB-SubCell"/>
</dbReference>
<name>A0A9P6PRS7_9FUNG</name>
<dbReference type="PANTHER" id="PTHR21738:SF0">
    <property type="entry name" value="RIBOSOMAL RNA PROCESSING PROTEIN 36 HOMOLOG"/>
    <property type="match status" value="1"/>
</dbReference>
<dbReference type="AlphaFoldDB" id="A0A9P6PRS7"/>
<keyword evidence="6 9" id="KW-0539">Nucleus</keyword>
<evidence type="ECO:0000256" key="6">
    <source>
        <dbReference type="ARBA" id="ARBA00023242"/>
    </source>
</evidence>
<comment type="similarity">
    <text evidence="2 9">Belongs to the RRP36 family.</text>
</comment>
<dbReference type="PANTHER" id="PTHR21738">
    <property type="entry name" value="RIBOSOMAL RNA PROCESSING PROTEIN 36 HOMOLOG"/>
    <property type="match status" value="1"/>
</dbReference>
<feature type="compositionally biased region" description="Basic and acidic residues" evidence="10">
    <location>
        <begin position="286"/>
        <end position="301"/>
    </location>
</feature>
<sequence length="379" mass="43648">MAKIDDRALRRMQAFDDNEDGSESDQGSVKWESASEMESDVGDYNDSEEGEDDDDNAAEDDEDEEEDEEESEDEDEDDDDSESEDSEDSDEDSDDSESDSDSNERKLRELQNNLSQIPFDKLAEIQQKVGIKAFQKTLRGQSKGPGAAKSSKSKKPAYSDDSDDDESDSDDSDDGQPSVRSSGGKMDRLLAMGKEKRGRKSIAKRDNKNRPMEVTSKKPVGRFRQVVEVPTAKRRDPRFDSLSGKLNEDLFERSYDFLKDYQQDEMKKLRELIKKEKNQELKEKMQNELSRMVDRQSTEAARKRKTDIKREHKRKERDLIAQGKKPFFLKKADQKKLALIEKFESLNPKALSKAMERRRKRNSAKEKTKVLGVKRRRVD</sequence>
<keyword evidence="7 9" id="KW-0687">Ribonucleoprotein</keyword>
<organism evidence="11 12">
    <name type="scientific">Actinomortierella ambigua</name>
    <dbReference type="NCBI Taxonomy" id="1343610"/>
    <lineage>
        <taxon>Eukaryota</taxon>
        <taxon>Fungi</taxon>
        <taxon>Fungi incertae sedis</taxon>
        <taxon>Mucoromycota</taxon>
        <taxon>Mortierellomycotina</taxon>
        <taxon>Mortierellomycetes</taxon>
        <taxon>Mortierellales</taxon>
        <taxon>Mortierellaceae</taxon>
        <taxon>Actinomortierella</taxon>
    </lineage>
</organism>
<feature type="region of interest" description="Disordered" evidence="10">
    <location>
        <begin position="1"/>
        <end position="119"/>
    </location>
</feature>
<evidence type="ECO:0000256" key="7">
    <source>
        <dbReference type="ARBA" id="ARBA00023274"/>
    </source>
</evidence>
<keyword evidence="5" id="KW-0175">Coiled coil</keyword>
<feature type="region of interest" description="Disordered" evidence="10">
    <location>
        <begin position="351"/>
        <end position="379"/>
    </location>
</feature>
<reference evidence="11" key="1">
    <citation type="journal article" date="2020" name="Fungal Divers.">
        <title>Resolving the Mortierellaceae phylogeny through synthesis of multi-gene phylogenetics and phylogenomics.</title>
        <authorList>
            <person name="Vandepol N."/>
            <person name="Liber J."/>
            <person name="Desiro A."/>
            <person name="Na H."/>
            <person name="Kennedy M."/>
            <person name="Barry K."/>
            <person name="Grigoriev I.V."/>
            <person name="Miller A.N."/>
            <person name="O'Donnell K."/>
            <person name="Stajich J.E."/>
            <person name="Bonito G."/>
        </authorList>
    </citation>
    <scope>NUCLEOTIDE SEQUENCE</scope>
    <source>
        <strain evidence="11">BC1065</strain>
    </source>
</reference>
<dbReference type="InterPro" id="IPR009292">
    <property type="entry name" value="RRP36"/>
</dbReference>
<evidence type="ECO:0000256" key="2">
    <source>
        <dbReference type="ARBA" id="ARBA00009418"/>
    </source>
</evidence>
<feature type="compositionally biased region" description="Acidic residues" evidence="10">
    <location>
        <begin position="35"/>
        <end position="101"/>
    </location>
</feature>
<evidence type="ECO:0000256" key="8">
    <source>
        <dbReference type="ARBA" id="ARBA00025053"/>
    </source>
</evidence>
<keyword evidence="3 9" id="KW-0690">Ribosome biogenesis</keyword>